<protein>
    <recommendedName>
        <fullName evidence="2">FHA domain-containing protein</fullName>
    </recommendedName>
</protein>
<feature type="compositionally biased region" description="Acidic residues" evidence="1">
    <location>
        <begin position="393"/>
        <end position="403"/>
    </location>
</feature>
<comment type="caution">
    <text evidence="3">The sequence shown here is derived from an EMBL/GenBank/DDBJ whole genome shotgun (WGS) entry which is preliminary data.</text>
</comment>
<evidence type="ECO:0000256" key="1">
    <source>
        <dbReference type="SAM" id="MobiDB-lite"/>
    </source>
</evidence>
<dbReference type="PROSITE" id="PS50006">
    <property type="entry name" value="FHA_DOMAIN"/>
    <property type="match status" value="1"/>
</dbReference>
<dbReference type="AlphaFoldDB" id="A0AAD6VT99"/>
<keyword evidence="4" id="KW-1185">Reference proteome</keyword>
<feature type="domain" description="FHA" evidence="2">
    <location>
        <begin position="33"/>
        <end position="99"/>
    </location>
</feature>
<dbReference type="InterPro" id="IPR000253">
    <property type="entry name" value="FHA_dom"/>
</dbReference>
<accession>A0AAD6VT99</accession>
<reference evidence="3" key="1">
    <citation type="submission" date="2023-03" db="EMBL/GenBank/DDBJ databases">
        <title>Massive genome expansion in bonnet fungi (Mycena s.s.) driven by repeated elements and novel gene families across ecological guilds.</title>
        <authorList>
            <consortium name="Lawrence Berkeley National Laboratory"/>
            <person name="Harder C.B."/>
            <person name="Miyauchi S."/>
            <person name="Viragh M."/>
            <person name="Kuo A."/>
            <person name="Thoen E."/>
            <person name="Andreopoulos B."/>
            <person name="Lu D."/>
            <person name="Skrede I."/>
            <person name="Drula E."/>
            <person name="Henrissat B."/>
            <person name="Morin E."/>
            <person name="Kohler A."/>
            <person name="Barry K."/>
            <person name="LaButti K."/>
            <person name="Morin E."/>
            <person name="Salamov A."/>
            <person name="Lipzen A."/>
            <person name="Mereny Z."/>
            <person name="Hegedus B."/>
            <person name="Baldrian P."/>
            <person name="Stursova M."/>
            <person name="Weitz H."/>
            <person name="Taylor A."/>
            <person name="Grigoriev I.V."/>
            <person name="Nagy L.G."/>
            <person name="Martin F."/>
            <person name="Kauserud H."/>
        </authorList>
    </citation>
    <scope>NUCLEOTIDE SEQUENCE</scope>
    <source>
        <strain evidence="3">9144</strain>
    </source>
</reference>
<feature type="region of interest" description="Disordered" evidence="1">
    <location>
        <begin position="352"/>
        <end position="434"/>
    </location>
</feature>
<organism evidence="3 4">
    <name type="scientific">Mycena pura</name>
    <dbReference type="NCBI Taxonomy" id="153505"/>
    <lineage>
        <taxon>Eukaryota</taxon>
        <taxon>Fungi</taxon>
        <taxon>Dikarya</taxon>
        <taxon>Basidiomycota</taxon>
        <taxon>Agaricomycotina</taxon>
        <taxon>Agaricomycetes</taxon>
        <taxon>Agaricomycetidae</taxon>
        <taxon>Agaricales</taxon>
        <taxon>Marasmiineae</taxon>
        <taxon>Mycenaceae</taxon>
        <taxon>Mycena</taxon>
    </lineage>
</organism>
<sequence>MSISDTTIDHNLGEASPKIADVAINYPQYQFEYNLGRGEDCDIQLVERNLSSDFHLPFRNDLKHKAQGVQGRWGICSPPRASAPRILPGIGSILNAPRSPSPDFPPLSELFAATRSARSSAASRTLPDTVPAHAFAHHPHFDLLKDNDPASFKGLLNPTPPSRFVLRDLNWFPALSSDVLPSAPSVGLFPEVRTSYVAHRYEADIAAGKKLAPVLQDHIEPLSKDEGKAGKGKEKKEKKTKGADGQKKLAFSGADLVEIARVLVDCAVFLAPHGQKAITYGVAADKLKAANFRHTDISGATLEGKAKALLSWKKDPTGKHKNIGNIVGEGTSASITIAALLERLEAQYDAAKDKSDDARAKLKKKNDEDREGGETIRRQSMTTHGKRLHSPDTDIDSDNDSDEPMVVSNNGSVKSVDTKVKDEKKKSKRRRTSDDGSLLNLICAENARRTEHDKRMATTFETLVKDSREHKLELTSLLREVLLKPNA</sequence>
<feature type="compositionally biased region" description="Basic and acidic residues" evidence="1">
    <location>
        <begin position="352"/>
        <end position="377"/>
    </location>
</feature>
<dbReference type="EMBL" id="JARJCW010000007">
    <property type="protein sequence ID" value="KAJ7222162.1"/>
    <property type="molecule type" value="Genomic_DNA"/>
</dbReference>
<gene>
    <name evidence="3" type="ORF">GGX14DRAFT_662777</name>
</gene>
<evidence type="ECO:0000313" key="4">
    <source>
        <dbReference type="Proteomes" id="UP001219525"/>
    </source>
</evidence>
<dbReference type="Proteomes" id="UP001219525">
    <property type="component" value="Unassembled WGS sequence"/>
</dbReference>
<evidence type="ECO:0000259" key="2">
    <source>
        <dbReference type="PROSITE" id="PS50006"/>
    </source>
</evidence>
<proteinExistence type="predicted"/>
<name>A0AAD6VT99_9AGAR</name>
<evidence type="ECO:0000313" key="3">
    <source>
        <dbReference type="EMBL" id="KAJ7222162.1"/>
    </source>
</evidence>
<feature type="compositionally biased region" description="Basic and acidic residues" evidence="1">
    <location>
        <begin position="416"/>
        <end position="425"/>
    </location>
</feature>
<feature type="region of interest" description="Disordered" evidence="1">
    <location>
        <begin position="221"/>
        <end position="244"/>
    </location>
</feature>